<name>A0A0W0Y577_9GAMM</name>
<dbReference type="AlphaFoldDB" id="A0A0W0Y577"/>
<dbReference type="EMBL" id="LNYS01000006">
    <property type="protein sequence ID" value="KTD51667.1"/>
    <property type="molecule type" value="Genomic_DNA"/>
</dbReference>
<dbReference type="Proteomes" id="UP000054618">
    <property type="component" value="Unassembled WGS sequence"/>
</dbReference>
<evidence type="ECO:0000313" key="1">
    <source>
        <dbReference type="EMBL" id="KTD51667.1"/>
    </source>
</evidence>
<keyword evidence="2" id="KW-1185">Reference proteome</keyword>
<sequence>MKQLEKINKPGNLNLREKIQSFLHLSHPENQKINKWLKQLDSLLASDEDQFNKGFNYFFSTTRKDKVNNYKLEIKIFLRKMAGNNNAETLYSQLLQLKLMLQRVVQEQAVRLARTKAILKLIAAIDHRTDQLRQERMVTPNKQVTQENSASSEKKKHTKKIISQAVFIAQELKSKLLSGKASADKQLRDSRKEALDEALFQTMKMECGRLIKSIQEKNVGGQKDLLMQQYADRQRQLIDGAKSITDISKIKTCLDNVLKSLNSTEFQEICLAILDLRKGARSWFAIGKNAKADRIEDAIRKVSVERRGDMFINNLEVRKALASHRHFGKRGKIYLNKNTQDIDLKKAARTFIEINNRLEKNRENSADVDCKVFEMGRCSSV</sequence>
<dbReference type="RefSeq" id="WP_058506628.1">
    <property type="nucleotide sequence ID" value="NZ_CAAAIK010000002.1"/>
</dbReference>
<accession>A0A0W0Y577</accession>
<protein>
    <submittedName>
        <fullName evidence="1">Uncharacterized protein</fullName>
    </submittedName>
</protein>
<reference evidence="1 2" key="1">
    <citation type="submission" date="2015-11" db="EMBL/GenBank/DDBJ databases">
        <title>Genomic analysis of 38 Legionella species identifies large and diverse effector repertoires.</title>
        <authorList>
            <person name="Burstein D."/>
            <person name="Amaro F."/>
            <person name="Zusman T."/>
            <person name="Lifshitz Z."/>
            <person name="Cohen O."/>
            <person name="Gilbert J.A."/>
            <person name="Pupko T."/>
            <person name="Shuman H.A."/>
            <person name="Segal G."/>
        </authorList>
    </citation>
    <scope>NUCLEOTIDE SEQUENCE [LARGE SCALE GENOMIC DNA]</scope>
    <source>
        <strain evidence="1 2">CDC#1442-AUS-E</strain>
    </source>
</reference>
<dbReference type="PATRIC" id="fig|45073.5.peg.542"/>
<dbReference type="STRING" id="45073.Lqui_0511"/>
<organism evidence="1 2">
    <name type="scientific">Legionella quinlivanii</name>
    <dbReference type="NCBI Taxonomy" id="45073"/>
    <lineage>
        <taxon>Bacteria</taxon>
        <taxon>Pseudomonadati</taxon>
        <taxon>Pseudomonadota</taxon>
        <taxon>Gammaproteobacteria</taxon>
        <taxon>Legionellales</taxon>
        <taxon>Legionellaceae</taxon>
        <taxon>Legionella</taxon>
    </lineage>
</organism>
<evidence type="ECO:0000313" key="2">
    <source>
        <dbReference type="Proteomes" id="UP000054618"/>
    </source>
</evidence>
<comment type="caution">
    <text evidence="1">The sequence shown here is derived from an EMBL/GenBank/DDBJ whole genome shotgun (WGS) entry which is preliminary data.</text>
</comment>
<proteinExistence type="predicted"/>
<dbReference type="OrthoDB" id="5650925at2"/>
<gene>
    <name evidence="1" type="ORF">Lqui_0511</name>
</gene>